<organism evidence="2 3">
    <name type="scientific">Hyaloperonospora arabidopsidis (strain Emoy2)</name>
    <name type="common">Downy mildew agent</name>
    <name type="synonym">Peronospora arabidopsidis</name>
    <dbReference type="NCBI Taxonomy" id="559515"/>
    <lineage>
        <taxon>Eukaryota</taxon>
        <taxon>Sar</taxon>
        <taxon>Stramenopiles</taxon>
        <taxon>Oomycota</taxon>
        <taxon>Peronosporomycetes</taxon>
        <taxon>Peronosporales</taxon>
        <taxon>Peronosporaceae</taxon>
        <taxon>Hyaloperonospora</taxon>
    </lineage>
</organism>
<evidence type="ECO:0000256" key="1">
    <source>
        <dbReference type="SAM" id="MobiDB-lite"/>
    </source>
</evidence>
<name>M4B7U8_HYAAE</name>
<accession>M4B7U8</accession>
<dbReference type="AlphaFoldDB" id="M4B7U8"/>
<dbReference type="HOGENOM" id="CLU_1301778_0_0_1"/>
<evidence type="ECO:0000313" key="3">
    <source>
        <dbReference type="Proteomes" id="UP000011713"/>
    </source>
</evidence>
<evidence type="ECO:0000313" key="2">
    <source>
        <dbReference type="EnsemblProtists" id="HpaP802350"/>
    </source>
</evidence>
<evidence type="ECO:0008006" key="4">
    <source>
        <dbReference type="Google" id="ProtNLM"/>
    </source>
</evidence>
<sequence length="212" mass="23914">MMQIEFGVELHDSEDLTPSCRATADSRATEQDNSFAAPSRHGGSRYAPRESVDHRANPPMAVVGAGISTPNHLLELHAEVGRLQQRLHDLCDHIEKERQERLSLEAGCSASAFIDRTTDRSSHSTNWRTSGSVKPFATKWLTFVARMPLYRARLRSWLGSKRISWRFLSVAVVFARGRDVVMTVQAETTDIKRSMRTHPARQLDLVRIAFAM</sequence>
<dbReference type="EnsemblProtists" id="HpaT802350">
    <property type="protein sequence ID" value="HpaP802350"/>
    <property type="gene ID" value="HpaG802350"/>
</dbReference>
<dbReference type="EMBL" id="JH597876">
    <property type="status" value="NOT_ANNOTATED_CDS"/>
    <property type="molecule type" value="Genomic_DNA"/>
</dbReference>
<dbReference type="Proteomes" id="UP000011713">
    <property type="component" value="Unassembled WGS sequence"/>
</dbReference>
<reference evidence="2" key="2">
    <citation type="submission" date="2015-06" db="UniProtKB">
        <authorList>
            <consortium name="EnsemblProtists"/>
        </authorList>
    </citation>
    <scope>IDENTIFICATION</scope>
    <source>
        <strain evidence="2">Emoy2</strain>
    </source>
</reference>
<feature type="region of interest" description="Disordered" evidence="1">
    <location>
        <begin position="24"/>
        <end position="52"/>
    </location>
</feature>
<reference evidence="3" key="1">
    <citation type="journal article" date="2010" name="Science">
        <title>Signatures of adaptation to obligate biotrophy in the Hyaloperonospora arabidopsidis genome.</title>
        <authorList>
            <person name="Baxter L."/>
            <person name="Tripathy S."/>
            <person name="Ishaque N."/>
            <person name="Boot N."/>
            <person name="Cabral A."/>
            <person name="Kemen E."/>
            <person name="Thines M."/>
            <person name="Ah-Fong A."/>
            <person name="Anderson R."/>
            <person name="Badejoko W."/>
            <person name="Bittner-Eddy P."/>
            <person name="Boore J.L."/>
            <person name="Chibucos M.C."/>
            <person name="Coates M."/>
            <person name="Dehal P."/>
            <person name="Delehaunty K."/>
            <person name="Dong S."/>
            <person name="Downton P."/>
            <person name="Dumas B."/>
            <person name="Fabro G."/>
            <person name="Fronick C."/>
            <person name="Fuerstenberg S.I."/>
            <person name="Fulton L."/>
            <person name="Gaulin E."/>
            <person name="Govers F."/>
            <person name="Hughes L."/>
            <person name="Humphray S."/>
            <person name="Jiang R.H."/>
            <person name="Judelson H."/>
            <person name="Kamoun S."/>
            <person name="Kyung K."/>
            <person name="Meijer H."/>
            <person name="Minx P."/>
            <person name="Morris P."/>
            <person name="Nelson J."/>
            <person name="Phuntumart V."/>
            <person name="Qutob D."/>
            <person name="Rehmany A."/>
            <person name="Rougon-Cardoso A."/>
            <person name="Ryden P."/>
            <person name="Torto-Alalibo T."/>
            <person name="Studholme D."/>
            <person name="Wang Y."/>
            <person name="Win J."/>
            <person name="Wood J."/>
            <person name="Clifton S.W."/>
            <person name="Rogers J."/>
            <person name="Van den Ackerveken G."/>
            <person name="Jones J.D."/>
            <person name="McDowell J.M."/>
            <person name="Beynon J."/>
            <person name="Tyler B.M."/>
        </authorList>
    </citation>
    <scope>NUCLEOTIDE SEQUENCE [LARGE SCALE GENOMIC DNA]</scope>
    <source>
        <strain evidence="3">Emoy2</strain>
    </source>
</reference>
<keyword evidence="3" id="KW-1185">Reference proteome</keyword>
<protein>
    <recommendedName>
        <fullName evidence="4">RxLR effector candidate protein</fullName>
    </recommendedName>
</protein>
<proteinExistence type="predicted"/>
<dbReference type="InParanoid" id="M4B7U8"/>
<dbReference type="VEuPathDB" id="FungiDB:HpaG802350"/>